<keyword evidence="2" id="KW-1185">Reference proteome</keyword>
<sequence length="166" mass="18072">MPSRHVGAESVSITGVTGGSQDFTLVEADASLTGKEWEKQPIVTGPEAPCILGIDYLRGGYFKDPKGLRPGHELQPGSSAQGLHIPYNKPHLLKPNFRDLSSTFIYTVLESSAARGSNFYNWRTTWKTPDPAFQAVRDFPMDGLATSCSLAAQRKASTSLTINLIF</sequence>
<dbReference type="EMBL" id="QRBI01000093">
    <property type="protein sequence ID" value="RMC21015.1"/>
    <property type="molecule type" value="Genomic_DNA"/>
</dbReference>
<accession>A0A3M0L6Q0</accession>
<protein>
    <submittedName>
        <fullName evidence="1">Uncharacterized protein</fullName>
    </submittedName>
</protein>
<dbReference type="AlphaFoldDB" id="A0A3M0L6Q0"/>
<comment type="caution">
    <text evidence="1">The sequence shown here is derived from an EMBL/GenBank/DDBJ whole genome shotgun (WGS) entry which is preliminary data.</text>
</comment>
<reference evidence="1 2" key="1">
    <citation type="submission" date="2018-07" db="EMBL/GenBank/DDBJ databases">
        <title>A high quality draft genome assembly of the barn swallow (H. rustica rustica).</title>
        <authorList>
            <person name="Formenti G."/>
            <person name="Chiara M."/>
            <person name="Poveda L."/>
            <person name="Francoijs K.-J."/>
            <person name="Bonisoli-Alquati A."/>
            <person name="Canova L."/>
            <person name="Gianfranceschi L."/>
            <person name="Horner D.S."/>
            <person name="Saino N."/>
        </authorList>
    </citation>
    <scope>NUCLEOTIDE SEQUENCE [LARGE SCALE GENOMIC DNA]</scope>
    <source>
        <strain evidence="1">Chelidonia</strain>
        <tissue evidence="1">Blood</tissue>
    </source>
</reference>
<dbReference type="Proteomes" id="UP000269221">
    <property type="component" value="Unassembled WGS sequence"/>
</dbReference>
<evidence type="ECO:0000313" key="2">
    <source>
        <dbReference type="Proteomes" id="UP000269221"/>
    </source>
</evidence>
<evidence type="ECO:0000313" key="1">
    <source>
        <dbReference type="EMBL" id="RMC21015.1"/>
    </source>
</evidence>
<name>A0A3M0L6Q0_HIRRU</name>
<organism evidence="1 2">
    <name type="scientific">Hirundo rustica rustica</name>
    <dbReference type="NCBI Taxonomy" id="333673"/>
    <lineage>
        <taxon>Eukaryota</taxon>
        <taxon>Metazoa</taxon>
        <taxon>Chordata</taxon>
        <taxon>Craniata</taxon>
        <taxon>Vertebrata</taxon>
        <taxon>Euteleostomi</taxon>
        <taxon>Archelosauria</taxon>
        <taxon>Archosauria</taxon>
        <taxon>Dinosauria</taxon>
        <taxon>Saurischia</taxon>
        <taxon>Theropoda</taxon>
        <taxon>Coelurosauria</taxon>
        <taxon>Aves</taxon>
        <taxon>Neognathae</taxon>
        <taxon>Neoaves</taxon>
        <taxon>Telluraves</taxon>
        <taxon>Australaves</taxon>
        <taxon>Passeriformes</taxon>
        <taxon>Sylvioidea</taxon>
        <taxon>Hirundinidae</taxon>
        <taxon>Hirundo</taxon>
    </lineage>
</organism>
<proteinExistence type="predicted"/>
<gene>
    <name evidence="1" type="ORF">DUI87_01871</name>
</gene>